<dbReference type="InterPro" id="IPR020022">
    <property type="entry name" value="N-acetyl_sugar_amidoTrfase"/>
</dbReference>
<dbReference type="GeneID" id="61356325"/>
<dbReference type="NCBIfam" id="TIGR03573">
    <property type="entry name" value="WbuX"/>
    <property type="match status" value="1"/>
</dbReference>
<name>A0A8T0CE67_9GAMM</name>
<evidence type="ECO:0000313" key="2">
    <source>
        <dbReference type="EMBL" id="KAF7788281.1"/>
    </source>
</evidence>
<dbReference type="SUPFAM" id="SSF52402">
    <property type="entry name" value="Adenine nucleotide alpha hydrolases-like"/>
    <property type="match status" value="1"/>
</dbReference>
<feature type="domain" description="Phosphoadenosine phosphosulphate reductase" evidence="1">
    <location>
        <begin position="75"/>
        <end position="230"/>
    </location>
</feature>
<dbReference type="Pfam" id="PF01507">
    <property type="entry name" value="PAPS_reduct"/>
    <property type="match status" value="1"/>
</dbReference>
<dbReference type="InterPro" id="IPR002500">
    <property type="entry name" value="PAPS_reduct_dom"/>
</dbReference>
<accession>A0A8T0CE67</accession>
<organism evidence="2 3">
    <name type="scientific">Pseudoalteromonas rubra</name>
    <dbReference type="NCBI Taxonomy" id="43658"/>
    <lineage>
        <taxon>Bacteria</taxon>
        <taxon>Pseudomonadati</taxon>
        <taxon>Pseudomonadota</taxon>
        <taxon>Gammaproteobacteria</taxon>
        <taxon>Alteromonadales</taxon>
        <taxon>Pseudoalteromonadaceae</taxon>
        <taxon>Pseudoalteromonas</taxon>
    </lineage>
</organism>
<reference evidence="2 3" key="1">
    <citation type="journal article" date="2012" name="J. Bacteriol.">
        <title>Genome sequence of the cycloprodigiosin-producing bacterial strain Pseudoalteromonas rubra ATCC 29570(T).</title>
        <authorList>
            <person name="Xie B.B."/>
            <person name="Shu Y.L."/>
            <person name="Qin Q.L."/>
            <person name="Rong J.C."/>
            <person name="Zhang X.Y."/>
            <person name="Chen X.L."/>
            <person name="Zhou B.C."/>
            <person name="Zhang Y.Z."/>
        </authorList>
    </citation>
    <scope>NUCLEOTIDE SEQUENCE [LARGE SCALE GENOMIC DNA]</scope>
    <source>
        <strain evidence="2 3">DSM 6842</strain>
    </source>
</reference>
<dbReference type="CDD" id="cd01996">
    <property type="entry name" value="AANH_WbpG-like"/>
    <property type="match status" value="1"/>
</dbReference>
<dbReference type="AlphaFoldDB" id="A0A8T0CE67"/>
<gene>
    <name evidence="2" type="ORF">PRUB_a2905</name>
</gene>
<dbReference type="Gene3D" id="3.40.50.620">
    <property type="entry name" value="HUPs"/>
    <property type="match status" value="1"/>
</dbReference>
<evidence type="ECO:0000259" key="1">
    <source>
        <dbReference type="Pfam" id="PF01507"/>
    </source>
</evidence>
<dbReference type="EMBL" id="AHCD03000026">
    <property type="protein sequence ID" value="KAF7788281.1"/>
    <property type="molecule type" value="Genomic_DNA"/>
</dbReference>
<sequence length="382" mass="44742">MNTDTKSQHTICTNCVMDTTDSKITFDENGVCDHCNTFYTDIKPNWHTDEKGWAEISKIAEDIKKEGQGKEFDCIIGMSGGIDSSYLVYLAKVKLGLRPLVFHVDAGWNSQQAVHNIEQIVDRLGLDLYTEVIDWEEMKDLQLSFFKSGVSHTDTPQDHAFFATMYKFASKHKIKHILTGGNYSTECIRNPMEWMYFQSDSRQIKDIQKKFGTKKLKNFPLTNILWHKVYLPYIKGIKVYRPLDFMPYDKEEATQFLVDNYGYQRYAQKHFESRFTRFYEAYWLYEKFGYDTRKVQYSSLIVTGQMTREDALERLKKPPYDPETIQDDFNYIANKLSITPEELKGYLDAPNKTYKDYKNQQSIYNIGAKVMRKLGLEKGGKR</sequence>
<proteinExistence type="predicted"/>
<dbReference type="GO" id="GO:0003824">
    <property type="term" value="F:catalytic activity"/>
    <property type="evidence" value="ECO:0007669"/>
    <property type="project" value="InterPro"/>
</dbReference>
<protein>
    <recommendedName>
        <fullName evidence="1">Phosphoadenosine phosphosulphate reductase domain-containing protein</fullName>
    </recommendedName>
</protein>
<evidence type="ECO:0000313" key="3">
    <source>
        <dbReference type="Proteomes" id="UP000016480"/>
    </source>
</evidence>
<dbReference type="Proteomes" id="UP000016480">
    <property type="component" value="Unassembled WGS sequence"/>
</dbReference>
<dbReference type="RefSeq" id="WP_081694278.1">
    <property type="nucleotide sequence ID" value="NZ_AHCD03000026.1"/>
</dbReference>
<dbReference type="InterPro" id="IPR014729">
    <property type="entry name" value="Rossmann-like_a/b/a_fold"/>
</dbReference>
<comment type="caution">
    <text evidence="2">The sequence shown here is derived from an EMBL/GenBank/DDBJ whole genome shotgun (WGS) entry which is preliminary data.</text>
</comment>